<dbReference type="PANTHER" id="PTHR17490:SF18">
    <property type="entry name" value="THREONYLCARBAMOYL-AMP SYNTHASE"/>
    <property type="match status" value="1"/>
</dbReference>
<dbReference type="Pfam" id="PF01300">
    <property type="entry name" value="Sua5_yciO_yrdC"/>
    <property type="match status" value="1"/>
</dbReference>
<dbReference type="InterPro" id="IPR023535">
    <property type="entry name" value="TC-AMP_synthase"/>
</dbReference>
<sequence>MPKVKHIFAAEDIDAVSAYLKAGGVLAYPTESVWGLGCDASHPHALDQVISLKNRDLGKGLIVLSDTACRLQPLLDVSHETFDWEKLEQAAMAYTASHQRALTWLMPVKAGHLPKILTGDHDTLAVRITTHPLLSELCRHLVSHQNPYGFLVSTSCNRSGQPPATTLDTAMAAFGDRVAYLDADGLGFDQPSCIMDLVTGKVLR</sequence>
<dbReference type="InterPro" id="IPR006070">
    <property type="entry name" value="Sua5-like_dom"/>
</dbReference>
<evidence type="ECO:0000256" key="8">
    <source>
        <dbReference type="ARBA" id="ARBA00048366"/>
    </source>
</evidence>
<keyword evidence="12" id="KW-1185">Reference proteome</keyword>
<name>A0A1T0CPG4_9GAMM</name>
<dbReference type="HAMAP" id="MF_01852">
    <property type="entry name" value="TsaC"/>
    <property type="match status" value="1"/>
</dbReference>
<dbReference type="GO" id="GO:0002949">
    <property type="term" value="P:tRNA threonylcarbamoyladenosine modification"/>
    <property type="evidence" value="ECO:0007669"/>
    <property type="project" value="UniProtKB-UniRule"/>
</dbReference>
<dbReference type="InterPro" id="IPR050156">
    <property type="entry name" value="TC-AMP_synthase_SUA5"/>
</dbReference>
<organism evidence="11 12">
    <name type="scientific">Moraxella porci DSM 25326</name>
    <dbReference type="NCBI Taxonomy" id="573983"/>
    <lineage>
        <taxon>Bacteria</taxon>
        <taxon>Pseudomonadati</taxon>
        <taxon>Pseudomonadota</taxon>
        <taxon>Gammaproteobacteria</taxon>
        <taxon>Moraxellales</taxon>
        <taxon>Moraxellaceae</taxon>
        <taxon>Moraxella</taxon>
    </lineage>
</organism>
<reference evidence="11 12" key="1">
    <citation type="submission" date="2017-02" db="EMBL/GenBank/DDBJ databases">
        <title>Draft genome sequence of Moraxella porci CCUG 54912T type strain.</title>
        <authorList>
            <person name="Salva-Serra F."/>
            <person name="Engstrom-Jakobsson H."/>
            <person name="Thorell K."/>
            <person name="Jaen-Luchoro D."/>
            <person name="Gonzales-Siles L."/>
            <person name="Karlsson R."/>
            <person name="Yazdan S."/>
            <person name="Boulund F."/>
            <person name="Johnning A."/>
            <person name="Engstrand L."/>
            <person name="Kristiansson E."/>
            <person name="Moore E."/>
        </authorList>
    </citation>
    <scope>NUCLEOTIDE SEQUENCE [LARGE SCALE GENOMIC DNA]</scope>
    <source>
        <strain evidence="11 12">CCUG 54912</strain>
    </source>
</reference>
<dbReference type="GO" id="GO:0061710">
    <property type="term" value="F:L-threonylcarbamoyladenylate synthase"/>
    <property type="evidence" value="ECO:0007669"/>
    <property type="project" value="UniProtKB-EC"/>
</dbReference>
<dbReference type="Gene3D" id="3.90.870.10">
    <property type="entry name" value="DHBP synthase"/>
    <property type="match status" value="1"/>
</dbReference>
<evidence type="ECO:0000256" key="2">
    <source>
        <dbReference type="ARBA" id="ARBA00022490"/>
    </source>
</evidence>
<evidence type="ECO:0000256" key="4">
    <source>
        <dbReference type="ARBA" id="ARBA00022694"/>
    </source>
</evidence>
<dbReference type="GO" id="GO:0006450">
    <property type="term" value="P:regulation of translational fidelity"/>
    <property type="evidence" value="ECO:0007669"/>
    <property type="project" value="TreeGrafter"/>
</dbReference>
<evidence type="ECO:0000259" key="10">
    <source>
        <dbReference type="PROSITE" id="PS51163"/>
    </source>
</evidence>
<dbReference type="EMBL" id="MUYV01000011">
    <property type="protein sequence ID" value="OOS24071.1"/>
    <property type="molecule type" value="Genomic_DNA"/>
</dbReference>
<dbReference type="AlphaFoldDB" id="A0A1T0CPG4"/>
<dbReference type="EC" id="2.7.7.87" evidence="9"/>
<dbReference type="GO" id="GO:0005524">
    <property type="term" value="F:ATP binding"/>
    <property type="evidence" value="ECO:0007669"/>
    <property type="project" value="UniProtKB-UniRule"/>
</dbReference>
<comment type="catalytic activity">
    <reaction evidence="8 9">
        <text>L-threonine + hydrogencarbonate + ATP = L-threonylcarbamoyladenylate + diphosphate + H2O</text>
        <dbReference type="Rhea" id="RHEA:36407"/>
        <dbReference type="ChEBI" id="CHEBI:15377"/>
        <dbReference type="ChEBI" id="CHEBI:17544"/>
        <dbReference type="ChEBI" id="CHEBI:30616"/>
        <dbReference type="ChEBI" id="CHEBI:33019"/>
        <dbReference type="ChEBI" id="CHEBI:57926"/>
        <dbReference type="ChEBI" id="CHEBI:73682"/>
        <dbReference type="EC" id="2.7.7.87"/>
    </reaction>
</comment>
<accession>A0A1T0CPG4</accession>
<keyword evidence="3 9" id="KW-0808">Transferase</keyword>
<dbReference type="PROSITE" id="PS51163">
    <property type="entry name" value="YRDC"/>
    <property type="match status" value="1"/>
</dbReference>
<gene>
    <name evidence="9" type="primary">tsaC</name>
    <name evidence="11" type="ORF">B0681_08960</name>
</gene>
<comment type="caution">
    <text evidence="11">The sequence shown here is derived from an EMBL/GenBank/DDBJ whole genome shotgun (WGS) entry which is preliminary data.</text>
</comment>
<comment type="subcellular location">
    <subcellularLocation>
        <location evidence="1 9">Cytoplasm</location>
    </subcellularLocation>
</comment>
<comment type="function">
    <text evidence="9">Required for the formation of a threonylcarbamoyl group on adenosine at position 37 (t(6)A37) in tRNAs that read codons beginning with adenine. Catalyzes the conversion of L-threonine, HCO(3)(-)/CO(2) and ATP to give threonylcarbamoyl-AMP (TC-AMP) as the acyladenylate intermediate, with the release of diphosphate.</text>
</comment>
<evidence type="ECO:0000256" key="6">
    <source>
        <dbReference type="ARBA" id="ARBA00022741"/>
    </source>
</evidence>
<evidence type="ECO:0000256" key="1">
    <source>
        <dbReference type="ARBA" id="ARBA00004496"/>
    </source>
</evidence>
<feature type="domain" description="YrdC-like" evidence="10">
    <location>
        <begin position="10"/>
        <end position="204"/>
    </location>
</feature>
<keyword evidence="6 9" id="KW-0547">Nucleotide-binding</keyword>
<evidence type="ECO:0000256" key="7">
    <source>
        <dbReference type="ARBA" id="ARBA00022840"/>
    </source>
</evidence>
<evidence type="ECO:0000256" key="5">
    <source>
        <dbReference type="ARBA" id="ARBA00022695"/>
    </source>
</evidence>
<keyword evidence="7 9" id="KW-0067">ATP-binding</keyword>
<dbReference type="SUPFAM" id="SSF55821">
    <property type="entry name" value="YrdC/RibB"/>
    <property type="match status" value="1"/>
</dbReference>
<dbReference type="GO" id="GO:0000049">
    <property type="term" value="F:tRNA binding"/>
    <property type="evidence" value="ECO:0007669"/>
    <property type="project" value="TreeGrafter"/>
</dbReference>
<dbReference type="Proteomes" id="UP000190683">
    <property type="component" value="Unassembled WGS sequence"/>
</dbReference>
<dbReference type="STRING" id="573983.B0681_08960"/>
<dbReference type="InterPro" id="IPR017945">
    <property type="entry name" value="DHBP_synth_RibB-like_a/b_dom"/>
</dbReference>
<evidence type="ECO:0000256" key="9">
    <source>
        <dbReference type="HAMAP-Rule" id="MF_01852"/>
    </source>
</evidence>
<proteinExistence type="inferred from homology"/>
<keyword evidence="4 9" id="KW-0819">tRNA processing</keyword>
<protein>
    <recommendedName>
        <fullName evidence="9">Threonylcarbamoyl-AMP synthase</fullName>
        <shortName evidence="9">TC-AMP synthase</shortName>
        <ecNumber evidence="9">2.7.7.87</ecNumber>
    </recommendedName>
    <alternativeName>
        <fullName evidence="9">L-threonylcarbamoyladenylate synthase</fullName>
    </alternativeName>
    <alternativeName>
        <fullName evidence="9">t(6)A37 threonylcarbamoyladenosine biosynthesis protein TsaC</fullName>
    </alternativeName>
    <alternativeName>
        <fullName evidence="9">tRNA threonylcarbamoyladenosine biosynthesis protein TsaC</fullName>
    </alternativeName>
</protein>
<dbReference type="GO" id="GO:0005737">
    <property type="term" value="C:cytoplasm"/>
    <property type="evidence" value="ECO:0007669"/>
    <property type="project" value="UniProtKB-SubCell"/>
</dbReference>
<keyword evidence="2 9" id="KW-0963">Cytoplasm</keyword>
<evidence type="ECO:0000256" key="3">
    <source>
        <dbReference type="ARBA" id="ARBA00022679"/>
    </source>
</evidence>
<dbReference type="PANTHER" id="PTHR17490">
    <property type="entry name" value="SUA5"/>
    <property type="match status" value="1"/>
</dbReference>
<dbReference type="GO" id="GO:0003725">
    <property type="term" value="F:double-stranded RNA binding"/>
    <property type="evidence" value="ECO:0007669"/>
    <property type="project" value="InterPro"/>
</dbReference>
<keyword evidence="5 9" id="KW-0548">Nucleotidyltransferase</keyword>
<comment type="similarity">
    <text evidence="9">Belongs to the SUA5 family. TsaC subfamily.</text>
</comment>
<dbReference type="RefSeq" id="WP_078318385.1">
    <property type="nucleotide sequence ID" value="NZ_MUYV01000011.1"/>
</dbReference>
<evidence type="ECO:0000313" key="11">
    <source>
        <dbReference type="EMBL" id="OOS24071.1"/>
    </source>
</evidence>
<evidence type="ECO:0000313" key="12">
    <source>
        <dbReference type="Proteomes" id="UP000190683"/>
    </source>
</evidence>